<keyword evidence="9" id="KW-0472">Membrane</keyword>
<feature type="transmembrane region" description="Helical" evidence="9">
    <location>
        <begin position="366"/>
        <end position="390"/>
    </location>
</feature>
<feature type="transmembrane region" description="Helical" evidence="9">
    <location>
        <begin position="327"/>
        <end position="345"/>
    </location>
</feature>
<dbReference type="Pfam" id="PF04389">
    <property type="entry name" value="Peptidase_M28"/>
    <property type="match status" value="1"/>
</dbReference>
<name>A0A975IWH1_9CAUL</name>
<reference evidence="11" key="1">
    <citation type="submission" date="2021-04" db="EMBL/GenBank/DDBJ databases">
        <title>The complete genome sequence of Caulobacter sp. S6.</title>
        <authorList>
            <person name="Tang Y."/>
            <person name="Ouyang W."/>
            <person name="Liu Q."/>
            <person name="Huang B."/>
            <person name="Guo Z."/>
            <person name="Lei P."/>
        </authorList>
    </citation>
    <scope>NUCLEOTIDE SEQUENCE</scope>
    <source>
        <strain evidence="11">S6</strain>
    </source>
</reference>
<dbReference type="InterPro" id="IPR007484">
    <property type="entry name" value="Peptidase_M28"/>
</dbReference>
<keyword evidence="5" id="KW-0926">Vacuole</keyword>
<comment type="subcellular location">
    <subcellularLocation>
        <location evidence="2">Vacuole membrane</location>
        <topology evidence="2">Multi-pass membrane protein</topology>
    </subcellularLocation>
</comment>
<comment type="similarity">
    <text evidence="3">Belongs to the peptidase M28 family.</text>
</comment>
<evidence type="ECO:0000313" key="11">
    <source>
        <dbReference type="EMBL" id="QUD90077.1"/>
    </source>
</evidence>
<organism evidence="11 12">
    <name type="scientific">Phenylobacterium montanum</name>
    <dbReference type="NCBI Taxonomy" id="2823693"/>
    <lineage>
        <taxon>Bacteria</taxon>
        <taxon>Pseudomonadati</taxon>
        <taxon>Pseudomonadota</taxon>
        <taxon>Alphaproteobacteria</taxon>
        <taxon>Caulobacterales</taxon>
        <taxon>Caulobacteraceae</taxon>
        <taxon>Phenylobacterium</taxon>
    </lineage>
</organism>
<dbReference type="Gene3D" id="3.40.630.10">
    <property type="entry name" value="Zn peptidases"/>
    <property type="match status" value="1"/>
</dbReference>
<keyword evidence="12" id="KW-1185">Reference proteome</keyword>
<evidence type="ECO:0000256" key="8">
    <source>
        <dbReference type="ARBA" id="ARBA00031512"/>
    </source>
</evidence>
<proteinExistence type="inferred from homology"/>
<evidence type="ECO:0000256" key="9">
    <source>
        <dbReference type="SAM" id="Phobius"/>
    </source>
</evidence>
<evidence type="ECO:0000256" key="5">
    <source>
        <dbReference type="ARBA" id="ARBA00022554"/>
    </source>
</evidence>
<feature type="transmembrane region" description="Helical" evidence="9">
    <location>
        <begin position="428"/>
        <end position="445"/>
    </location>
</feature>
<dbReference type="EMBL" id="CP073078">
    <property type="protein sequence ID" value="QUD90077.1"/>
    <property type="molecule type" value="Genomic_DNA"/>
</dbReference>
<keyword evidence="7" id="KW-0325">Glycoprotein</keyword>
<evidence type="ECO:0000256" key="7">
    <source>
        <dbReference type="ARBA" id="ARBA00023180"/>
    </source>
</evidence>
<evidence type="ECO:0000259" key="10">
    <source>
        <dbReference type="Pfam" id="PF04389"/>
    </source>
</evidence>
<evidence type="ECO:0000256" key="3">
    <source>
        <dbReference type="ARBA" id="ARBA00010918"/>
    </source>
</evidence>
<dbReference type="GO" id="GO:0005774">
    <property type="term" value="C:vacuolar membrane"/>
    <property type="evidence" value="ECO:0007669"/>
    <property type="project" value="UniProtKB-SubCell"/>
</dbReference>
<dbReference type="GO" id="GO:0008235">
    <property type="term" value="F:metalloexopeptidase activity"/>
    <property type="evidence" value="ECO:0007669"/>
    <property type="project" value="InterPro"/>
</dbReference>
<dbReference type="KEGG" id="caul:KCG34_09525"/>
<evidence type="ECO:0000313" key="12">
    <source>
        <dbReference type="Proteomes" id="UP000676409"/>
    </source>
</evidence>
<feature type="transmembrane region" description="Helical" evidence="9">
    <location>
        <begin position="499"/>
        <end position="517"/>
    </location>
</feature>
<feature type="transmembrane region" description="Helical" evidence="9">
    <location>
        <begin position="522"/>
        <end position="540"/>
    </location>
</feature>
<protein>
    <recommendedName>
        <fullName evidence="4">Vacuolar membrane protease</fullName>
    </recommendedName>
    <alternativeName>
        <fullName evidence="8">FXNA-related family protease 1</fullName>
    </alternativeName>
</protein>
<dbReference type="SUPFAM" id="SSF53187">
    <property type="entry name" value="Zn-dependent exopeptidases"/>
    <property type="match status" value="1"/>
</dbReference>
<dbReference type="PANTHER" id="PTHR12147">
    <property type="entry name" value="METALLOPEPTIDASE M28 FAMILY MEMBER"/>
    <property type="match status" value="1"/>
</dbReference>
<evidence type="ECO:0000256" key="1">
    <source>
        <dbReference type="ARBA" id="ARBA00003273"/>
    </source>
</evidence>
<feature type="domain" description="Peptidase M28" evidence="10">
    <location>
        <begin position="105"/>
        <end position="293"/>
    </location>
</feature>
<dbReference type="RefSeq" id="WP_211940128.1">
    <property type="nucleotide sequence ID" value="NZ_CP073078.1"/>
</dbReference>
<sequence>MGRLVALAAALAVGILLFYSGARTPEPLPASASGQVFSAGRAMADIEAMAQVPHPVGSAANAAVRDRLIVRMTALGLSPRIQRAIGQRYEARRSEAFGALAPVENVIGVLPGRDRSLPALALMAHYDSVPGSPGAADDMAGVATALETVRAIEAGGTPARDVMLVITDGEEAGLLGAQAFFDESPLARRIGFVLNMEARGGGGRAAMFETGEGNGGAIDLYRKTAPRPSATSLSVFLYKQLPNDTDFTVAKAHGATGLNFAFIGREFDYHSPSSTPAALDQGSVQHMGDQVLGVARAMAFAQALPRREPDAVYGSLFGLVLVSYPQAAGWVVVGLIVLLLGFAAWRAQRREPIGWVEVARGAGLSLLVLAACALALHLTRLLTGFGFGWIEGRGLLARFAAFEVAMALAGAGAAVSVAAAAGEGRARITGAAAALLAGVACSVLGGDIAGLIEGGLVAVLALAVFGRPARLPESWLGLLLVPLAAAVALQVLAPTTAHTVAWPLLVAVLAAVVLDLGRARSLTSWAITAALAAASIAWTGELMHNLLQGLDVPELPAAPIWLASLSVWPLAWPEDGPKFRRLAPGFGIAASGLVLALGLRFTDPWSPRHPAAAEPLYVIDRDQGRAFRVSPFAPDPWARAVLAADGGLVQRHSLPTFRQPVWAALAKGAPPSSPSPLVLLHGPGGALTVRADLAPGEQLDLVLRADAPVGPVEVDGKPSPILSQPGQTAHMSWQGPLRAMAISLRPPGHGSLQVQYARYSPDWPAAASSPQARPVDVMLWDRAGATIVTGNYNVRW</sequence>
<evidence type="ECO:0000256" key="2">
    <source>
        <dbReference type="ARBA" id="ARBA00004128"/>
    </source>
</evidence>
<accession>A0A975IWH1</accession>
<keyword evidence="9" id="KW-0812">Transmembrane</keyword>
<dbReference type="AlphaFoldDB" id="A0A975IWH1"/>
<comment type="function">
    <text evidence="1">May be involved in vacuolar sorting and osmoregulation.</text>
</comment>
<feature type="transmembrane region" description="Helical" evidence="9">
    <location>
        <begin position="396"/>
        <end position="421"/>
    </location>
</feature>
<evidence type="ECO:0000256" key="4">
    <source>
        <dbReference type="ARBA" id="ARBA00017435"/>
    </source>
</evidence>
<dbReference type="InterPro" id="IPR045175">
    <property type="entry name" value="M28_fam"/>
</dbReference>
<dbReference type="GO" id="GO:0006508">
    <property type="term" value="P:proteolysis"/>
    <property type="evidence" value="ECO:0007669"/>
    <property type="project" value="InterPro"/>
</dbReference>
<dbReference type="Proteomes" id="UP000676409">
    <property type="component" value="Chromosome"/>
</dbReference>
<dbReference type="PANTHER" id="PTHR12147:SF58">
    <property type="entry name" value="VACUOLAR MEMBRANE PROTEASE"/>
    <property type="match status" value="1"/>
</dbReference>
<evidence type="ECO:0000256" key="6">
    <source>
        <dbReference type="ARBA" id="ARBA00022989"/>
    </source>
</evidence>
<keyword evidence="6 9" id="KW-1133">Transmembrane helix</keyword>
<gene>
    <name evidence="11" type="ORF">KCG34_09525</name>
</gene>